<evidence type="ECO:0000313" key="1">
    <source>
        <dbReference type="EMBL" id="AIO02206.1"/>
    </source>
</evidence>
<gene>
    <name evidence="1" type="ORF">LPMP_350690</name>
</gene>
<dbReference type="VEuPathDB" id="TriTrypDB:LPAL13_350012300"/>
<reference evidence="1 2" key="1">
    <citation type="journal article" date="2015" name="Sci. Rep.">
        <title>The genome of Leishmania panamensis: insights into genomics of the L. (Viannia) subgenus.</title>
        <authorList>
            <person name="Llanes A."/>
            <person name="Restrepo C.M."/>
            <person name="Vecchio G.D."/>
            <person name="Anguizola F.J."/>
            <person name="Lleonart R."/>
        </authorList>
    </citation>
    <scope>NUCLEOTIDE SEQUENCE [LARGE SCALE GENOMIC DNA]</scope>
    <source>
        <strain evidence="1 2">MHOM/PA/94/PSC-1</strain>
    </source>
</reference>
<proteinExistence type="predicted"/>
<protein>
    <recommendedName>
        <fullName evidence="3">Enriched in surface-labeled proteome protein 18</fullName>
    </recommendedName>
</protein>
<evidence type="ECO:0008006" key="3">
    <source>
        <dbReference type="Google" id="ProtNLM"/>
    </source>
</evidence>
<dbReference type="GeneID" id="22579098"/>
<dbReference type="VEuPathDB" id="TriTrypDB:LPMP_350690"/>
<dbReference type="RefSeq" id="XP_010703006.1">
    <property type="nucleotide sequence ID" value="XM_010704704.1"/>
</dbReference>
<dbReference type="OrthoDB" id="265413at2759"/>
<dbReference type="Proteomes" id="UP000063063">
    <property type="component" value="Chromosome 35"/>
</dbReference>
<keyword evidence="2" id="KW-1185">Reference proteome</keyword>
<organism evidence="1 2">
    <name type="scientific">Leishmania panamensis</name>
    <dbReference type="NCBI Taxonomy" id="5679"/>
    <lineage>
        <taxon>Eukaryota</taxon>
        <taxon>Discoba</taxon>
        <taxon>Euglenozoa</taxon>
        <taxon>Kinetoplastea</taxon>
        <taxon>Metakinetoplastina</taxon>
        <taxon>Trypanosomatida</taxon>
        <taxon>Trypanosomatidae</taxon>
        <taxon>Leishmaniinae</taxon>
        <taxon>Leishmania</taxon>
        <taxon>Leishmania guyanensis species complex</taxon>
    </lineage>
</organism>
<dbReference type="eggNOG" id="ENOG502SFKE">
    <property type="taxonomic scope" value="Eukaryota"/>
</dbReference>
<dbReference type="KEGG" id="lpan:LPMP_350690"/>
<accession>A0A088S1Z1</accession>
<dbReference type="AlphaFoldDB" id="A0A088S1Z1"/>
<evidence type="ECO:0000313" key="2">
    <source>
        <dbReference type="Proteomes" id="UP000063063"/>
    </source>
</evidence>
<name>A0A088S1Z1_LEIPA</name>
<dbReference type="EMBL" id="CP009404">
    <property type="protein sequence ID" value="AIO02206.1"/>
    <property type="molecule type" value="Genomic_DNA"/>
</dbReference>
<sequence>MPRRGKTIFHAPFQFSRYWFIALVAVLLFLSLNGGSLAGTRVRDGNFRGDAGNNTAWGETSKAASAKGATPVSLQEACHTEMKLYCSDHPTSPLRCLVEQYSRTTKGNSNEPRRLTSVLYSDVCGLWLAARETCLNFVHQRGRELCRGTVLDARECLRQIPPLVLPHACVTSAYYESVRLVGKLRQHQNADARLRLLRETLA</sequence>